<dbReference type="EMBL" id="BONF01000041">
    <property type="protein sequence ID" value="GIF84829.1"/>
    <property type="molecule type" value="Genomic_DNA"/>
</dbReference>
<evidence type="ECO:0000256" key="1">
    <source>
        <dbReference type="SAM" id="MobiDB-lite"/>
    </source>
</evidence>
<feature type="compositionally biased region" description="Polar residues" evidence="1">
    <location>
        <begin position="222"/>
        <end position="233"/>
    </location>
</feature>
<reference evidence="3 4" key="1">
    <citation type="submission" date="2021-01" db="EMBL/GenBank/DDBJ databases">
        <title>Whole genome shotgun sequence of Catellatospora bangladeshensis NBRC 107357.</title>
        <authorList>
            <person name="Komaki H."/>
            <person name="Tamura T."/>
        </authorList>
    </citation>
    <scope>NUCLEOTIDE SEQUENCE [LARGE SCALE GENOMIC DNA]</scope>
    <source>
        <strain evidence="3 4">NBRC 107357</strain>
    </source>
</reference>
<dbReference type="Proteomes" id="UP000601223">
    <property type="component" value="Unassembled WGS sequence"/>
</dbReference>
<proteinExistence type="predicted"/>
<comment type="caution">
    <text evidence="3">The sequence shown here is derived from an EMBL/GenBank/DDBJ whole genome shotgun (WGS) entry which is preliminary data.</text>
</comment>
<evidence type="ECO:0008006" key="5">
    <source>
        <dbReference type="Google" id="ProtNLM"/>
    </source>
</evidence>
<keyword evidence="2" id="KW-0812">Transmembrane</keyword>
<protein>
    <recommendedName>
        <fullName evidence="5">Glycine zipper family protein</fullName>
    </recommendedName>
</protein>
<keyword evidence="4" id="KW-1185">Reference proteome</keyword>
<keyword evidence="2" id="KW-1133">Transmembrane helix</keyword>
<sequence>MYWAGVASAGIQVGAVSAAAGWLLGPVGAVAGGALAALAAVPYGWAVQRVRAYPATPRGVGLFAADHSWSLVNTIAGAAFLSVNLARGHRLDPLACRHRGRINIFEQAIRGYATTVGNVVAGANARCERHEDVHVRQARLFGPLYMPLIAVNYVLFSVLPVWWLVHDHAGYPITGPGRYFTHGVYHHVWHEAWAYRRDVHDRHGPRAAGRAARPPGAARTPIVTQATLGTDKT</sequence>
<feature type="region of interest" description="Disordered" evidence="1">
    <location>
        <begin position="204"/>
        <end position="233"/>
    </location>
</feature>
<name>A0A8J3JW75_9ACTN</name>
<dbReference type="AlphaFoldDB" id="A0A8J3JW75"/>
<keyword evidence="2" id="KW-0472">Membrane</keyword>
<organism evidence="3 4">
    <name type="scientific">Catellatospora bangladeshensis</name>
    <dbReference type="NCBI Taxonomy" id="310355"/>
    <lineage>
        <taxon>Bacteria</taxon>
        <taxon>Bacillati</taxon>
        <taxon>Actinomycetota</taxon>
        <taxon>Actinomycetes</taxon>
        <taxon>Micromonosporales</taxon>
        <taxon>Micromonosporaceae</taxon>
        <taxon>Catellatospora</taxon>
    </lineage>
</organism>
<gene>
    <name evidence="3" type="ORF">Cba03nite_61780</name>
</gene>
<accession>A0A8J3JW75</accession>
<evidence type="ECO:0000313" key="4">
    <source>
        <dbReference type="Proteomes" id="UP000601223"/>
    </source>
</evidence>
<evidence type="ECO:0000256" key="2">
    <source>
        <dbReference type="SAM" id="Phobius"/>
    </source>
</evidence>
<feature type="compositionally biased region" description="Low complexity" evidence="1">
    <location>
        <begin position="206"/>
        <end position="219"/>
    </location>
</feature>
<evidence type="ECO:0000313" key="3">
    <source>
        <dbReference type="EMBL" id="GIF84829.1"/>
    </source>
</evidence>
<feature type="transmembrane region" description="Helical" evidence="2">
    <location>
        <begin position="144"/>
        <end position="165"/>
    </location>
</feature>
<feature type="transmembrane region" description="Helical" evidence="2">
    <location>
        <begin position="28"/>
        <end position="46"/>
    </location>
</feature>
<dbReference type="RefSeq" id="WP_203753717.1">
    <property type="nucleotide sequence ID" value="NZ_BONF01000041.1"/>
</dbReference>